<gene>
    <name evidence="2" type="ORF">ABE28_017260</name>
</gene>
<dbReference type="KEGG" id="bmur:ABE28_017260"/>
<dbReference type="InterPro" id="IPR043128">
    <property type="entry name" value="Rev_trsase/Diguanyl_cyclase"/>
</dbReference>
<dbReference type="SUPFAM" id="SSF55073">
    <property type="entry name" value="Nucleotide cyclase"/>
    <property type="match status" value="1"/>
</dbReference>
<dbReference type="EMBL" id="CP017080">
    <property type="protein sequence ID" value="AOH56114.1"/>
    <property type="molecule type" value="Genomic_DNA"/>
</dbReference>
<evidence type="ECO:0000259" key="1">
    <source>
        <dbReference type="PROSITE" id="PS50887"/>
    </source>
</evidence>
<protein>
    <submittedName>
        <fullName evidence="2">Diguanylate cyclase</fullName>
    </submittedName>
</protein>
<dbReference type="NCBIfam" id="TIGR00254">
    <property type="entry name" value="GGDEF"/>
    <property type="match status" value="1"/>
</dbReference>
<evidence type="ECO:0000313" key="2">
    <source>
        <dbReference type="EMBL" id="AOH56114.1"/>
    </source>
</evidence>
<sequence length="625" mass="71663">MKNNTAQLLNQLRLLFFRHMENRQGELHYETFLETFLLDTKELLAMEEVTFYKFDEWKQQFYKEASTGSMYDYIMEAPIQEYIEMVWRNQVGDREVMIRMQAGVLDFHVMIPLWDNGKVIGVTAFKEREGSVFSSLTMEEGFIFSNEFTTILKTALSISKISDDERRYKQLFKVTEKFHSSMSRDAVLEEIIATLHTVYPSFDYFLLLSHDHDGHENLPIKELEYNSDNVAALQAYVSGNMEFEDQPSENQSILYAPLKGKQGVYGVLQVIAPETLTFPKQEIKFISLLANTAGSALENAQLYHQSKRLVTDLQLINEISHHLNSNLRLDETMEYMKRQIIKSFHAEQVGFMMLDMDEGGAFLTGSSDFFDSKEAGLYVSFLIDRLGCEKESLFIGDLRVHCPDEELRYLSLMAVPMIEVNEGKGFAIILHTEAYFFSFDMFKLLQSLIHHSSMAMANSMLREELEKMVITDHLTQLHSRRFLDEKMSESMEEDEGGTFIMIDIDNFKSINDTYGHQVGDEILIQVANLLKQYIGDHDIGARWGGEELAIYLPSASLEAGIRIAERLKDKVRDISNPGVTISVGVSHWGRGRSDSVKEIVKRADEALYSAKNSGKDRVHVHGVLQ</sequence>
<dbReference type="Pfam" id="PF00990">
    <property type="entry name" value="GGDEF"/>
    <property type="match status" value="1"/>
</dbReference>
<dbReference type="SUPFAM" id="SSF55781">
    <property type="entry name" value="GAF domain-like"/>
    <property type="match status" value="2"/>
</dbReference>
<evidence type="ECO:0000313" key="3">
    <source>
        <dbReference type="Proteomes" id="UP000077926"/>
    </source>
</evidence>
<dbReference type="Proteomes" id="UP000077926">
    <property type="component" value="Chromosome"/>
</dbReference>
<dbReference type="InterPro" id="IPR029787">
    <property type="entry name" value="Nucleotide_cyclase"/>
</dbReference>
<dbReference type="GO" id="GO:1902201">
    <property type="term" value="P:negative regulation of bacterial-type flagellum-dependent cell motility"/>
    <property type="evidence" value="ECO:0007669"/>
    <property type="project" value="TreeGrafter"/>
</dbReference>
<dbReference type="STRING" id="264697.ABE28_017260"/>
<dbReference type="OrthoDB" id="9759607at2"/>
<keyword evidence="3" id="KW-1185">Reference proteome</keyword>
<proteinExistence type="predicted"/>
<dbReference type="GO" id="GO:0005886">
    <property type="term" value="C:plasma membrane"/>
    <property type="evidence" value="ECO:0007669"/>
    <property type="project" value="TreeGrafter"/>
</dbReference>
<dbReference type="RefSeq" id="WP_064466149.1">
    <property type="nucleotide sequence ID" value="NZ_CP017080.1"/>
</dbReference>
<dbReference type="PROSITE" id="PS50887">
    <property type="entry name" value="GGDEF"/>
    <property type="match status" value="1"/>
</dbReference>
<dbReference type="CDD" id="cd01949">
    <property type="entry name" value="GGDEF"/>
    <property type="match status" value="1"/>
</dbReference>
<dbReference type="PANTHER" id="PTHR45138">
    <property type="entry name" value="REGULATORY COMPONENTS OF SENSORY TRANSDUCTION SYSTEM"/>
    <property type="match status" value="1"/>
</dbReference>
<dbReference type="PANTHER" id="PTHR45138:SF9">
    <property type="entry name" value="DIGUANYLATE CYCLASE DGCM-RELATED"/>
    <property type="match status" value="1"/>
</dbReference>
<reference evidence="2 3" key="1">
    <citation type="submission" date="2016-08" db="EMBL/GenBank/DDBJ databases">
        <title>Complete genome sequence of Bacillus muralis G25-68, a strain with toxicity to nematodes.</title>
        <authorList>
            <person name="Zheng Z."/>
        </authorList>
    </citation>
    <scope>NUCLEOTIDE SEQUENCE [LARGE SCALE GENOMIC DNA]</scope>
    <source>
        <strain evidence="2 3">G25-68</strain>
    </source>
</reference>
<dbReference type="InterPro" id="IPR050469">
    <property type="entry name" value="Diguanylate_Cyclase"/>
</dbReference>
<name>A0A1B3XSC3_9BACI</name>
<dbReference type="AlphaFoldDB" id="A0A1B3XSC3"/>
<organism evidence="2 3">
    <name type="scientific">Peribacillus muralis</name>
    <dbReference type="NCBI Taxonomy" id="264697"/>
    <lineage>
        <taxon>Bacteria</taxon>
        <taxon>Bacillati</taxon>
        <taxon>Bacillota</taxon>
        <taxon>Bacilli</taxon>
        <taxon>Bacillales</taxon>
        <taxon>Bacillaceae</taxon>
        <taxon>Peribacillus</taxon>
    </lineage>
</organism>
<dbReference type="Gene3D" id="3.30.450.40">
    <property type="match status" value="2"/>
</dbReference>
<feature type="domain" description="GGDEF" evidence="1">
    <location>
        <begin position="495"/>
        <end position="623"/>
    </location>
</feature>
<dbReference type="FunFam" id="3.30.70.270:FF:000001">
    <property type="entry name" value="Diguanylate cyclase domain protein"/>
    <property type="match status" value="1"/>
</dbReference>
<dbReference type="SMART" id="SM00267">
    <property type="entry name" value="GGDEF"/>
    <property type="match status" value="1"/>
</dbReference>
<dbReference type="Gene3D" id="3.30.70.270">
    <property type="match status" value="1"/>
</dbReference>
<dbReference type="InterPro" id="IPR000160">
    <property type="entry name" value="GGDEF_dom"/>
</dbReference>
<dbReference type="InterPro" id="IPR029016">
    <property type="entry name" value="GAF-like_dom_sf"/>
</dbReference>
<dbReference type="GO" id="GO:0052621">
    <property type="term" value="F:diguanylate cyclase activity"/>
    <property type="evidence" value="ECO:0007669"/>
    <property type="project" value="TreeGrafter"/>
</dbReference>
<accession>A0A1B3XSC3</accession>
<dbReference type="GO" id="GO:0043709">
    <property type="term" value="P:cell adhesion involved in single-species biofilm formation"/>
    <property type="evidence" value="ECO:0007669"/>
    <property type="project" value="TreeGrafter"/>
</dbReference>